<dbReference type="Pfam" id="PF13520">
    <property type="entry name" value="AA_permease_2"/>
    <property type="match status" value="1"/>
</dbReference>
<organism evidence="6 7">
    <name type="scientific">Microseira wollei NIES-4236</name>
    <dbReference type="NCBI Taxonomy" id="2530354"/>
    <lineage>
        <taxon>Bacteria</taxon>
        <taxon>Bacillati</taxon>
        <taxon>Cyanobacteriota</taxon>
        <taxon>Cyanophyceae</taxon>
        <taxon>Oscillatoriophycideae</taxon>
        <taxon>Aerosakkonematales</taxon>
        <taxon>Aerosakkonemataceae</taxon>
        <taxon>Microseira</taxon>
    </lineage>
</organism>
<dbReference type="EMBL" id="BLAY01000070">
    <property type="protein sequence ID" value="GET39637.1"/>
    <property type="molecule type" value="Genomic_DNA"/>
</dbReference>
<evidence type="ECO:0000313" key="7">
    <source>
        <dbReference type="Proteomes" id="UP001050975"/>
    </source>
</evidence>
<keyword evidence="2 5" id="KW-0812">Transmembrane</keyword>
<feature type="transmembrane region" description="Helical" evidence="5">
    <location>
        <begin position="372"/>
        <end position="392"/>
    </location>
</feature>
<dbReference type="InterPro" id="IPR053153">
    <property type="entry name" value="APC_K+_Transporter"/>
</dbReference>
<feature type="transmembrane region" description="Helical" evidence="5">
    <location>
        <begin position="346"/>
        <end position="366"/>
    </location>
</feature>
<feature type="transmembrane region" description="Helical" evidence="5">
    <location>
        <begin position="253"/>
        <end position="277"/>
    </location>
</feature>
<dbReference type="GO" id="GO:0016020">
    <property type="term" value="C:membrane"/>
    <property type="evidence" value="ECO:0007669"/>
    <property type="project" value="UniProtKB-SubCell"/>
</dbReference>
<protein>
    <submittedName>
        <fullName evidence="6">Amino acid permease-associated region</fullName>
    </submittedName>
</protein>
<keyword evidence="3 5" id="KW-1133">Transmembrane helix</keyword>
<feature type="transmembrane region" description="Helical" evidence="5">
    <location>
        <begin position="142"/>
        <end position="162"/>
    </location>
</feature>
<dbReference type="Gene3D" id="1.20.1740.10">
    <property type="entry name" value="Amino acid/polyamine transporter I"/>
    <property type="match status" value="1"/>
</dbReference>
<feature type="transmembrane region" description="Helical" evidence="5">
    <location>
        <begin position="215"/>
        <end position="241"/>
    </location>
</feature>
<dbReference type="AlphaFoldDB" id="A0AAV3XGU4"/>
<dbReference type="PANTHER" id="PTHR47704">
    <property type="entry name" value="POTASSIUM TRANSPORTER KIMA"/>
    <property type="match status" value="1"/>
</dbReference>
<feature type="transmembrane region" description="Helical" evidence="5">
    <location>
        <begin position="297"/>
        <end position="315"/>
    </location>
</feature>
<evidence type="ECO:0000256" key="1">
    <source>
        <dbReference type="ARBA" id="ARBA00004141"/>
    </source>
</evidence>
<evidence type="ECO:0000256" key="3">
    <source>
        <dbReference type="ARBA" id="ARBA00022989"/>
    </source>
</evidence>
<evidence type="ECO:0000313" key="6">
    <source>
        <dbReference type="EMBL" id="GET39637.1"/>
    </source>
</evidence>
<proteinExistence type="predicted"/>
<feature type="transmembrane region" description="Helical" evidence="5">
    <location>
        <begin position="432"/>
        <end position="451"/>
    </location>
</feature>
<feature type="transmembrane region" description="Helical" evidence="5">
    <location>
        <begin position="50"/>
        <end position="83"/>
    </location>
</feature>
<dbReference type="GO" id="GO:0022857">
    <property type="term" value="F:transmembrane transporter activity"/>
    <property type="evidence" value="ECO:0007669"/>
    <property type="project" value="InterPro"/>
</dbReference>
<comment type="caution">
    <text evidence="6">The sequence shown here is derived from an EMBL/GenBank/DDBJ whole genome shotgun (WGS) entry which is preliminary data.</text>
</comment>
<feature type="transmembrane region" description="Helical" evidence="5">
    <location>
        <begin position="174"/>
        <end position="195"/>
    </location>
</feature>
<comment type="subcellular location">
    <subcellularLocation>
        <location evidence="1">Membrane</location>
        <topology evidence="1">Multi-pass membrane protein</topology>
    </subcellularLocation>
</comment>
<dbReference type="RefSeq" id="WP_226585095.1">
    <property type="nucleotide sequence ID" value="NZ_BLAY01000070.1"/>
</dbReference>
<keyword evidence="4 5" id="KW-0472">Membrane</keyword>
<feature type="transmembrane region" description="Helical" evidence="5">
    <location>
        <begin position="104"/>
        <end position="122"/>
    </location>
</feature>
<evidence type="ECO:0000256" key="5">
    <source>
        <dbReference type="SAM" id="Phobius"/>
    </source>
</evidence>
<reference evidence="6" key="1">
    <citation type="submission" date="2019-10" db="EMBL/GenBank/DDBJ databases">
        <title>Draft genome sequece of Microseira wollei NIES-4236.</title>
        <authorList>
            <person name="Yamaguchi H."/>
            <person name="Suzuki S."/>
            <person name="Kawachi M."/>
        </authorList>
    </citation>
    <scope>NUCLEOTIDE SEQUENCE</scope>
    <source>
        <strain evidence="6">NIES-4236</strain>
    </source>
</reference>
<dbReference type="PANTHER" id="PTHR47704:SF1">
    <property type="entry name" value="POTASSIUM TRANSPORTER KIMA"/>
    <property type="match status" value="1"/>
</dbReference>
<sequence>MSFFSQIKQVLLGKSLPTSAHAEERLTNAAALAVLSSDALSSVAYATEEILLVLVAAGSLALGWSIPIAIAIILLLAIVIFSYRQTIRAYPKGGGSYIVARENLGLYPGLVAAASLMIDYILTVTVSVSAGTAALTSAKPELQPYTIELCLVFTLLIMVVNLRGVRESGQIFMMPTYGFIAGVFVMIGIGFYKIFTGYVPPIYPDVPIKEPLGLFFILRAFAAGCTALTGVEAISDGVLAFKSPEWKNARLTLLFLGEILGIMFVGITFLANAYHIVPAAGQTVVSLLGRQIFGNNSWAYYFLQVATLLILLLAANTSFADFPRLCYFLARDGFLPRQLALLGDRLVYENGIMVLSFCAAVLLVIFKGEVSAVIPLYAVGVFTSFTLSQAGMIRHWFKEKTAGWRASAAMNGVGSLATSVVLAVIISTKFFLGAWLVILAIPLVVGLFVAIRRHYQYVAQRLSISEIPARSYIPRPKSEVANHPAVVVVGNLNRGTVEALDYARSIADEIVAVHVDIGSTDREKLQQRWQELEPDIPLVILDSPYRSVVSPIVDFIGKFEAQHPGVLSTIIIPAFVTRNWWENLLHNQTTIFLKAALRSKKSRVVTTVRYYL</sequence>
<dbReference type="InterPro" id="IPR002293">
    <property type="entry name" value="AA/rel_permease1"/>
</dbReference>
<gene>
    <name evidence="6" type="ORF">MiSe_44080</name>
</gene>
<keyword evidence="7" id="KW-1185">Reference proteome</keyword>
<evidence type="ECO:0000256" key="4">
    <source>
        <dbReference type="ARBA" id="ARBA00023136"/>
    </source>
</evidence>
<accession>A0AAV3XGU4</accession>
<name>A0AAV3XGU4_9CYAN</name>
<evidence type="ECO:0000256" key="2">
    <source>
        <dbReference type="ARBA" id="ARBA00022692"/>
    </source>
</evidence>
<feature type="transmembrane region" description="Helical" evidence="5">
    <location>
        <begin position="404"/>
        <end position="426"/>
    </location>
</feature>
<dbReference type="Proteomes" id="UP001050975">
    <property type="component" value="Unassembled WGS sequence"/>
</dbReference>